<keyword evidence="5" id="KW-1185">Reference proteome</keyword>
<dbReference type="InterPro" id="IPR002931">
    <property type="entry name" value="Transglutaminase-like"/>
</dbReference>
<reference evidence="4 5" key="1">
    <citation type="submission" date="2018-11" db="EMBL/GenBank/DDBJ databases">
        <title>Taxonoimc description of Halomarina strain SPP-AMP-1.</title>
        <authorList>
            <person name="Pal Y."/>
            <person name="Srinivasana K."/>
            <person name="Verma A."/>
            <person name="Kumar P."/>
        </authorList>
    </citation>
    <scope>NUCLEOTIDE SEQUENCE [LARGE SCALE GENOMIC DNA]</scope>
    <source>
        <strain evidence="4 5">SPP-AMP-1</strain>
    </source>
</reference>
<evidence type="ECO:0000256" key="1">
    <source>
        <dbReference type="SAM" id="MobiDB-lite"/>
    </source>
</evidence>
<dbReference type="InterPro" id="IPR038765">
    <property type="entry name" value="Papain-like_cys_pep_sf"/>
</dbReference>
<evidence type="ECO:0000256" key="2">
    <source>
        <dbReference type="SAM" id="Phobius"/>
    </source>
</evidence>
<dbReference type="AlphaFoldDB" id="A0A3P3R935"/>
<dbReference type="EMBL" id="RRCH01000029">
    <property type="protein sequence ID" value="RRJ29160.1"/>
    <property type="molecule type" value="Genomic_DNA"/>
</dbReference>
<dbReference type="Pfam" id="PF11992">
    <property type="entry name" value="TgpA_N"/>
    <property type="match status" value="1"/>
</dbReference>
<dbReference type="InterPro" id="IPR052901">
    <property type="entry name" value="Bact_TGase-like"/>
</dbReference>
<keyword evidence="2" id="KW-0472">Membrane</keyword>
<feature type="transmembrane region" description="Helical" evidence="2">
    <location>
        <begin position="81"/>
        <end position="108"/>
    </location>
</feature>
<feature type="domain" description="Transglutaminase-like" evidence="3">
    <location>
        <begin position="416"/>
        <end position="486"/>
    </location>
</feature>
<dbReference type="Pfam" id="PF01841">
    <property type="entry name" value="Transglut_core"/>
    <property type="match status" value="1"/>
</dbReference>
<dbReference type="OrthoDB" id="18481at2157"/>
<dbReference type="Gene3D" id="3.10.620.30">
    <property type="match status" value="1"/>
</dbReference>
<name>A0A3P3R935_9EURY</name>
<dbReference type="PANTHER" id="PTHR42736">
    <property type="entry name" value="PROTEIN-GLUTAMINE GAMMA-GLUTAMYLTRANSFERASE"/>
    <property type="match status" value="1"/>
</dbReference>
<dbReference type="InterPro" id="IPR021878">
    <property type="entry name" value="TgpA_N"/>
</dbReference>
<keyword evidence="2" id="KW-1133">Transmembrane helix</keyword>
<organism evidence="4 5">
    <name type="scientific">Halocatena pleomorpha</name>
    <dbReference type="NCBI Taxonomy" id="1785090"/>
    <lineage>
        <taxon>Archaea</taxon>
        <taxon>Methanobacteriati</taxon>
        <taxon>Methanobacteriota</taxon>
        <taxon>Stenosarchaea group</taxon>
        <taxon>Halobacteria</taxon>
        <taxon>Halobacteriales</taxon>
        <taxon>Natronomonadaceae</taxon>
        <taxon>Halocatena</taxon>
    </lineage>
</organism>
<sequence length="696" mass="76059">MSISYLWVLYRAVDIDGDPDLFFLVVCGALVTGLLLGRFVGPVVAYLCVGLLAAGGTMLYASTIPNGYSIILSIDAFQTDIVALLTGLSIIQIINAGVWATAVAPVPVFLTAYFTARHRYGQATFVGCLALGFLILTGDVNTTIGLIGVLGATAAVGFGDLARHNTDLSGASALLVVLAVIVVLTSSLSLVPGGESTPILGGSDGDRAQTVEGSLTRADSQLSIQGSISLDPEVRFSIESDREAYWRVGAYDRYTGTGWVRTADDRSYNGSLSKPPGTTDTVRQRVRAESSISTMPAAWKPISVENRSPRVTGFDGLQPSEQLDAGDSYTVTSAVLRTEPAVLRNASTGYPDGLRQRYTQLPDSTPDRVDAYTDRVTANADNSYDTARVIERHLQKNWNYSLDVQRPDKHVANNFLFEMERGYCTYFATTMVTMLRTQGIPTRLAVGYAPGESVDGNRWVVRGLDSHAWVEVYFPDHGWVQFDPTPATPREQAEQTAANTTDSENDNAGSTTPSPTDQTDRNETSSNASHTPTPENQSQSNTDGANATNSPNQALPPDQDSTERDNSEDDPWIVLPTWEQILFGMIVVLGVVAAIRRSGVTTRAYRAVWLRRQPRSDPERDIERAFDRLVYLLEREHRPRQPGETRLQYVHEVGEQADRRMAEIYERAVYAGDPSQALADEAVEIVNRQVKRCSVI</sequence>
<evidence type="ECO:0000313" key="4">
    <source>
        <dbReference type="EMBL" id="RRJ29160.1"/>
    </source>
</evidence>
<accession>A0A3P3R935</accession>
<evidence type="ECO:0000313" key="5">
    <source>
        <dbReference type="Proteomes" id="UP000282322"/>
    </source>
</evidence>
<dbReference type="PANTHER" id="PTHR42736:SF1">
    <property type="entry name" value="PROTEIN-GLUTAMINE GAMMA-GLUTAMYLTRANSFERASE"/>
    <property type="match status" value="1"/>
</dbReference>
<feature type="region of interest" description="Disordered" evidence="1">
    <location>
        <begin position="483"/>
        <end position="570"/>
    </location>
</feature>
<proteinExistence type="predicted"/>
<gene>
    <name evidence="4" type="ORF">EIK79_13555</name>
</gene>
<comment type="caution">
    <text evidence="4">The sequence shown here is derived from an EMBL/GenBank/DDBJ whole genome shotgun (WGS) entry which is preliminary data.</text>
</comment>
<feature type="transmembrane region" description="Helical" evidence="2">
    <location>
        <begin position="120"/>
        <end position="138"/>
    </location>
</feature>
<keyword evidence="2" id="KW-0812">Transmembrane</keyword>
<protein>
    <submittedName>
        <fullName evidence="4">DUF4129 domain-containing protein</fullName>
    </submittedName>
</protein>
<feature type="compositionally biased region" description="Polar residues" evidence="1">
    <location>
        <begin position="494"/>
        <end position="517"/>
    </location>
</feature>
<dbReference type="SMART" id="SM00460">
    <property type="entry name" value="TGc"/>
    <property type="match status" value="1"/>
</dbReference>
<feature type="transmembrane region" description="Helical" evidence="2">
    <location>
        <begin position="43"/>
        <end position="61"/>
    </location>
</feature>
<feature type="transmembrane region" description="Helical" evidence="2">
    <location>
        <begin position="144"/>
        <end position="161"/>
    </location>
</feature>
<feature type="compositionally biased region" description="Polar residues" evidence="1">
    <location>
        <begin position="524"/>
        <end position="553"/>
    </location>
</feature>
<dbReference type="SUPFAM" id="SSF54001">
    <property type="entry name" value="Cysteine proteinases"/>
    <property type="match status" value="1"/>
</dbReference>
<dbReference type="Proteomes" id="UP000282322">
    <property type="component" value="Unassembled WGS sequence"/>
</dbReference>
<feature type="transmembrane region" description="Helical" evidence="2">
    <location>
        <begin position="173"/>
        <end position="191"/>
    </location>
</feature>
<feature type="transmembrane region" description="Helical" evidence="2">
    <location>
        <begin position="20"/>
        <end position="36"/>
    </location>
</feature>
<evidence type="ECO:0000259" key="3">
    <source>
        <dbReference type="SMART" id="SM00460"/>
    </source>
</evidence>
<dbReference type="RefSeq" id="WP_124955648.1">
    <property type="nucleotide sequence ID" value="NZ_RRCH01000029.1"/>
</dbReference>